<dbReference type="InterPro" id="IPR043129">
    <property type="entry name" value="ATPase_NBD"/>
</dbReference>
<evidence type="ECO:0000313" key="3">
    <source>
        <dbReference type="Proteomes" id="UP000247569"/>
    </source>
</evidence>
<dbReference type="SUPFAM" id="SSF53067">
    <property type="entry name" value="Actin-like ATPase domain"/>
    <property type="match status" value="1"/>
</dbReference>
<dbReference type="PANTHER" id="PTHR18964:SF149">
    <property type="entry name" value="BIFUNCTIONAL UDP-N-ACETYLGLUCOSAMINE 2-EPIMERASE_N-ACETYLMANNOSAMINE KINASE"/>
    <property type="match status" value="1"/>
</dbReference>
<dbReference type="EMBL" id="QJKF01000023">
    <property type="protein sequence ID" value="PXX54726.1"/>
    <property type="molecule type" value="Genomic_DNA"/>
</dbReference>
<dbReference type="InterPro" id="IPR036390">
    <property type="entry name" value="WH_DNA-bd_sf"/>
</dbReference>
<comment type="caution">
    <text evidence="2">The sequence shown here is derived from an EMBL/GenBank/DDBJ whole genome shotgun (WGS) entry which is preliminary data.</text>
</comment>
<organism evidence="2 3">
    <name type="scientific">Nocardia tenerifensis</name>
    <dbReference type="NCBI Taxonomy" id="228006"/>
    <lineage>
        <taxon>Bacteria</taxon>
        <taxon>Bacillati</taxon>
        <taxon>Actinomycetota</taxon>
        <taxon>Actinomycetes</taxon>
        <taxon>Mycobacteriales</taxon>
        <taxon>Nocardiaceae</taxon>
        <taxon>Nocardia</taxon>
    </lineage>
</organism>
<gene>
    <name evidence="2" type="ORF">DFR70_12320</name>
</gene>
<dbReference type="SUPFAM" id="SSF46785">
    <property type="entry name" value="Winged helix' DNA-binding domain"/>
    <property type="match status" value="1"/>
</dbReference>
<dbReference type="Pfam" id="PF00480">
    <property type="entry name" value="ROK"/>
    <property type="match status" value="1"/>
</dbReference>
<dbReference type="PANTHER" id="PTHR18964">
    <property type="entry name" value="ROK (REPRESSOR, ORF, KINASE) FAMILY"/>
    <property type="match status" value="1"/>
</dbReference>
<name>A0A318JTW0_9NOCA</name>
<keyword evidence="2" id="KW-0418">Kinase</keyword>
<dbReference type="Proteomes" id="UP000247569">
    <property type="component" value="Unassembled WGS sequence"/>
</dbReference>
<proteinExistence type="inferred from homology"/>
<protein>
    <submittedName>
        <fullName evidence="2">Putative NBD/HSP70 family sugar kinase</fullName>
    </submittedName>
</protein>
<dbReference type="Gene3D" id="1.10.10.10">
    <property type="entry name" value="Winged helix-like DNA-binding domain superfamily/Winged helix DNA-binding domain"/>
    <property type="match status" value="1"/>
</dbReference>
<dbReference type="InterPro" id="IPR036388">
    <property type="entry name" value="WH-like_DNA-bd_sf"/>
</dbReference>
<dbReference type="RefSeq" id="WP_040743374.1">
    <property type="nucleotide sequence ID" value="NZ_QJKF01000023.1"/>
</dbReference>
<dbReference type="InterPro" id="IPR000600">
    <property type="entry name" value="ROK"/>
</dbReference>
<dbReference type="PROSITE" id="PS01125">
    <property type="entry name" value="ROK"/>
    <property type="match status" value="1"/>
</dbReference>
<comment type="similarity">
    <text evidence="1">Belongs to the ROK (NagC/XylR) family.</text>
</comment>
<evidence type="ECO:0000313" key="2">
    <source>
        <dbReference type="EMBL" id="PXX54726.1"/>
    </source>
</evidence>
<dbReference type="Gene3D" id="3.30.420.40">
    <property type="match status" value="2"/>
</dbReference>
<dbReference type="InterPro" id="IPR049874">
    <property type="entry name" value="ROK_cs"/>
</dbReference>
<accession>A0A318JTW0</accession>
<keyword evidence="2" id="KW-0808">Transferase</keyword>
<keyword evidence="3" id="KW-1185">Reference proteome</keyword>
<dbReference type="GO" id="GO:0016301">
    <property type="term" value="F:kinase activity"/>
    <property type="evidence" value="ECO:0007669"/>
    <property type="project" value="UniProtKB-KW"/>
</dbReference>
<dbReference type="OrthoDB" id="5174513at2"/>
<sequence>MYQLTARDIRRRNRFGVLQAVYAAVGHSSRQEIARATGLSFATVGNMISELLDVGVLVELGYDAPGIGRPRAQLAINPERGMLVGVDIAETALHFDLFDLAMTVQRSVEIPVDPAATEPADVVALITRGIGELTAADADKVLGVGLSVPGLVEPVGGVSVFSPYWHWHDVPLAQLLEQQLSYPLYLDNPLKASTAAHLWFGAGRDVDDLIVVTLRAGVGIGVVVEGMLYRGVTNSAGEWGHTNLVLDGRECRCGRMGCVEAYVGAPGIVRTLRELAPSSPLIDADDAVTIAAIAAAADRGDAVALEVIDKTGNYLGVTVANLVNLFNPRTIVFGDLVADHLGARLLDVTRRVAARHAMTDPFAAVTLQLSTLPHNPASLGAATFALEGFLADRETFGSIAARRALRTSTP</sequence>
<evidence type="ECO:0000256" key="1">
    <source>
        <dbReference type="ARBA" id="ARBA00006479"/>
    </source>
</evidence>
<dbReference type="AlphaFoldDB" id="A0A318JTW0"/>
<reference evidence="2 3" key="1">
    <citation type="submission" date="2018-05" db="EMBL/GenBank/DDBJ databases">
        <title>Genomic Encyclopedia of Type Strains, Phase IV (KMG-IV): sequencing the most valuable type-strain genomes for metagenomic binning, comparative biology and taxonomic classification.</title>
        <authorList>
            <person name="Goeker M."/>
        </authorList>
    </citation>
    <scope>NUCLEOTIDE SEQUENCE [LARGE SCALE GENOMIC DNA]</scope>
    <source>
        <strain evidence="2 3">DSM 44704</strain>
    </source>
</reference>